<dbReference type="FunFam" id="3.10.330.20:FF:000003">
    <property type="entry name" value="tRNA (Adenine(58)-N(1))-methyltransferase, mitochondrial isoform X1"/>
    <property type="match status" value="1"/>
</dbReference>
<name>A0A7V5LYV9_UNCAE</name>
<sequence length="266" mass="30060">MENSKYSLKAGDNIILLDRKNREYYFKLSPGKTIDLRGGKIFHDDIIGKEEGSKITSSIGENFFVFRPTLSQFILNMPRKGQIIYPKDIGIILIWADVFPGAKVVEGGIGFAALNMALLRAVGQEGKVISYEVREDFAEQARKNIRTFMGEVSNLEIKIKDIYQGIEEKEVDRVIVDVPEPWKIVPHVVKALKKGGIFLSYLPTIIQVKRLVEEMRNSKAFAGIQTIETLVRSWNVEGMSVRPVHRMVAHTGFITVGRKININLPD</sequence>
<dbReference type="SUPFAM" id="SSF53335">
    <property type="entry name" value="S-adenosyl-L-methionine-dependent methyltransferases"/>
    <property type="match status" value="1"/>
</dbReference>
<gene>
    <name evidence="8" type="ORF">ENL39_03045</name>
</gene>
<dbReference type="InterPro" id="IPR014816">
    <property type="entry name" value="tRNA_MeTrfase_Gcd14"/>
</dbReference>
<dbReference type="CDD" id="cd02440">
    <property type="entry name" value="AdoMet_MTases"/>
    <property type="match status" value="1"/>
</dbReference>
<dbReference type="Pfam" id="PF08704">
    <property type="entry name" value="GCD14"/>
    <property type="match status" value="1"/>
</dbReference>
<evidence type="ECO:0000256" key="4">
    <source>
        <dbReference type="ARBA" id="ARBA00022694"/>
    </source>
</evidence>
<proteinExistence type="inferred from homology"/>
<keyword evidence="2 5" id="KW-0808">Transferase</keyword>
<feature type="binding site" evidence="6">
    <location>
        <position position="161"/>
    </location>
    <ligand>
        <name>S-adenosyl-L-methionine</name>
        <dbReference type="ChEBI" id="CHEBI:59789"/>
    </ligand>
</feature>
<evidence type="ECO:0000259" key="7">
    <source>
        <dbReference type="Pfam" id="PF08704"/>
    </source>
</evidence>
<keyword evidence="3 5" id="KW-0949">S-adenosyl-L-methionine</keyword>
<dbReference type="GO" id="GO:0160107">
    <property type="term" value="F:tRNA (adenine(58)-N1)-methyltransferase activity"/>
    <property type="evidence" value="ECO:0007669"/>
    <property type="project" value="UniProtKB-EC"/>
</dbReference>
<comment type="catalytic activity">
    <reaction evidence="5">
        <text>adenosine(58) in tRNA + S-adenosyl-L-methionine = N(1)-methyladenosine(58) in tRNA + S-adenosyl-L-homocysteine + H(+)</text>
        <dbReference type="Rhea" id="RHEA:43152"/>
        <dbReference type="Rhea" id="RHEA-COMP:10365"/>
        <dbReference type="Rhea" id="RHEA-COMP:10366"/>
        <dbReference type="ChEBI" id="CHEBI:15378"/>
        <dbReference type="ChEBI" id="CHEBI:57856"/>
        <dbReference type="ChEBI" id="CHEBI:59789"/>
        <dbReference type="ChEBI" id="CHEBI:74411"/>
        <dbReference type="ChEBI" id="CHEBI:74491"/>
        <dbReference type="EC" id="2.1.1.220"/>
    </reaction>
</comment>
<feature type="domain" description="tRNA (adenine(58)-N(1))-methyltransferase catalytic subunit TRM61 C-terminal" evidence="7">
    <location>
        <begin position="64"/>
        <end position="238"/>
    </location>
</feature>
<evidence type="ECO:0000256" key="3">
    <source>
        <dbReference type="ARBA" id="ARBA00022691"/>
    </source>
</evidence>
<dbReference type="EMBL" id="DRTT01000090">
    <property type="protein sequence ID" value="HHF98446.1"/>
    <property type="molecule type" value="Genomic_DNA"/>
</dbReference>
<evidence type="ECO:0000313" key="8">
    <source>
        <dbReference type="EMBL" id="HHF98446.1"/>
    </source>
</evidence>
<dbReference type="InterPro" id="IPR049470">
    <property type="entry name" value="TRM61_C"/>
</dbReference>
<dbReference type="PANTHER" id="PTHR12133">
    <property type="entry name" value="TRNA (ADENINE(58)-N(1))-METHYLTRANSFERASE"/>
    <property type="match status" value="1"/>
</dbReference>
<dbReference type="Gene3D" id="3.10.330.20">
    <property type="match status" value="1"/>
</dbReference>
<organism evidence="8">
    <name type="scientific">Aerophobetes bacterium</name>
    <dbReference type="NCBI Taxonomy" id="2030807"/>
    <lineage>
        <taxon>Bacteria</taxon>
        <taxon>Candidatus Aerophobota</taxon>
    </lineage>
</organism>
<dbReference type="GO" id="GO:0031515">
    <property type="term" value="C:tRNA (m1A) methyltransferase complex"/>
    <property type="evidence" value="ECO:0007669"/>
    <property type="project" value="UniProtKB-UniRule"/>
</dbReference>
<feature type="binding site" evidence="6">
    <location>
        <position position="177"/>
    </location>
    <ligand>
        <name>S-adenosyl-L-methionine</name>
        <dbReference type="ChEBI" id="CHEBI:59789"/>
    </ligand>
</feature>
<keyword evidence="4 5" id="KW-0819">tRNA processing</keyword>
<dbReference type="PIRSF" id="PIRSF017269">
    <property type="entry name" value="GCD14"/>
    <property type="match status" value="1"/>
</dbReference>
<evidence type="ECO:0000256" key="5">
    <source>
        <dbReference type="PIRNR" id="PIRNR017269"/>
    </source>
</evidence>
<protein>
    <recommendedName>
        <fullName evidence="5">tRNA (adenine(58)-N(1))-methyltransferase TrmI</fullName>
        <ecNumber evidence="5">2.1.1.220</ecNumber>
    </recommendedName>
</protein>
<keyword evidence="1 5" id="KW-0489">Methyltransferase</keyword>
<dbReference type="GO" id="GO:0030488">
    <property type="term" value="P:tRNA methylation"/>
    <property type="evidence" value="ECO:0007669"/>
    <property type="project" value="InterPro"/>
</dbReference>
<comment type="function">
    <text evidence="5">Catalyzes the S-adenosyl-L-methionine-dependent formation of N(1)-methyladenine at position 58 (m1A58) in tRNA.</text>
</comment>
<dbReference type="EC" id="2.1.1.220" evidence="5"/>
<dbReference type="PANTHER" id="PTHR12133:SF1">
    <property type="entry name" value="TRNA (ADENINE(58)-N(1))-METHYLTRANSFERASE, MITOCHONDRIAL"/>
    <property type="match status" value="1"/>
</dbReference>
<evidence type="ECO:0000256" key="6">
    <source>
        <dbReference type="PIRSR" id="PIRSR017269-1"/>
    </source>
</evidence>
<accession>A0A7V5LYV9</accession>
<reference evidence="8" key="1">
    <citation type="journal article" date="2020" name="mSystems">
        <title>Genome- and Community-Level Interaction Insights into Carbon Utilization and Element Cycling Functions of Hydrothermarchaeota in Hydrothermal Sediment.</title>
        <authorList>
            <person name="Zhou Z."/>
            <person name="Liu Y."/>
            <person name="Xu W."/>
            <person name="Pan J."/>
            <person name="Luo Z.H."/>
            <person name="Li M."/>
        </authorList>
    </citation>
    <scope>NUCLEOTIDE SEQUENCE [LARGE SCALE GENOMIC DNA]</scope>
    <source>
        <strain evidence="8">HyVt-92</strain>
    </source>
</reference>
<evidence type="ECO:0000256" key="1">
    <source>
        <dbReference type="ARBA" id="ARBA00022603"/>
    </source>
</evidence>
<dbReference type="Pfam" id="PF14801">
    <property type="entry name" value="TrmI-like_N"/>
    <property type="match status" value="1"/>
</dbReference>
<dbReference type="AlphaFoldDB" id="A0A7V5LYV9"/>
<comment type="similarity">
    <text evidence="5">Belongs to the class I-like SAM-binding methyltransferase superfamily. TRM61 family.</text>
</comment>
<dbReference type="InterPro" id="IPR029063">
    <property type="entry name" value="SAM-dependent_MTases_sf"/>
</dbReference>
<comment type="subunit">
    <text evidence="5">Homotetramer composed of a dimer of dimers.</text>
</comment>
<dbReference type="Proteomes" id="UP000886070">
    <property type="component" value="Unassembled WGS sequence"/>
</dbReference>
<dbReference type="PROSITE" id="PS51620">
    <property type="entry name" value="SAM_TRM61"/>
    <property type="match status" value="1"/>
</dbReference>
<dbReference type="Gene3D" id="3.40.50.150">
    <property type="entry name" value="Vaccinia Virus protein VP39"/>
    <property type="match status" value="1"/>
</dbReference>
<feature type="binding site" evidence="6">
    <location>
        <position position="132"/>
    </location>
    <ligand>
        <name>S-adenosyl-L-methionine</name>
        <dbReference type="ChEBI" id="CHEBI:59789"/>
    </ligand>
</feature>
<evidence type="ECO:0000256" key="2">
    <source>
        <dbReference type="ARBA" id="ARBA00022679"/>
    </source>
</evidence>
<comment type="caution">
    <text evidence="8">The sequence shown here is derived from an EMBL/GenBank/DDBJ whole genome shotgun (WGS) entry which is preliminary data.</text>
</comment>